<proteinExistence type="predicted"/>
<keyword evidence="4" id="KW-1185">Reference proteome</keyword>
<gene>
    <name evidence="3" type="ORF">FD755_011398</name>
</gene>
<evidence type="ECO:0000256" key="1">
    <source>
        <dbReference type="ARBA" id="ARBA00022853"/>
    </source>
</evidence>
<evidence type="ECO:0000259" key="2">
    <source>
        <dbReference type="PROSITE" id="PS51183"/>
    </source>
</evidence>
<dbReference type="AlphaFoldDB" id="A0A5N3XWG6"/>
<organism evidence="3 4">
    <name type="scientific">Muntiacus reevesi</name>
    <name type="common">Reeves' muntjac</name>
    <name type="synonym">Cervus reevesi</name>
    <dbReference type="NCBI Taxonomy" id="9886"/>
    <lineage>
        <taxon>Eukaryota</taxon>
        <taxon>Metazoa</taxon>
        <taxon>Chordata</taxon>
        <taxon>Craniata</taxon>
        <taxon>Vertebrata</taxon>
        <taxon>Euteleostomi</taxon>
        <taxon>Mammalia</taxon>
        <taxon>Eutheria</taxon>
        <taxon>Laurasiatheria</taxon>
        <taxon>Artiodactyla</taxon>
        <taxon>Ruminantia</taxon>
        <taxon>Pecora</taxon>
        <taxon>Cervidae</taxon>
        <taxon>Muntiacinae</taxon>
        <taxon>Muntiacus</taxon>
    </lineage>
</organism>
<dbReference type="EMBL" id="VCEB01000005">
    <property type="protein sequence ID" value="KAB0376954.1"/>
    <property type="molecule type" value="Genomic_DNA"/>
</dbReference>
<protein>
    <recommendedName>
        <fullName evidence="2">JmjN domain-containing protein</fullName>
    </recommendedName>
</protein>
<dbReference type="Gene3D" id="2.60.120.650">
    <property type="entry name" value="Cupin"/>
    <property type="match status" value="1"/>
</dbReference>
<dbReference type="PANTHER" id="PTHR10694">
    <property type="entry name" value="LYSINE-SPECIFIC DEMETHYLASE"/>
    <property type="match status" value="1"/>
</dbReference>
<evidence type="ECO:0000313" key="3">
    <source>
        <dbReference type="EMBL" id="KAB0376954.1"/>
    </source>
</evidence>
<reference evidence="3 4" key="1">
    <citation type="submission" date="2019-06" db="EMBL/GenBank/DDBJ databases">
        <title>Discovery of a novel chromosome fission-fusion reversal in muntjac.</title>
        <authorList>
            <person name="Mudd A.B."/>
            <person name="Bredeson J.V."/>
            <person name="Baum R."/>
            <person name="Hockemeyer D."/>
            <person name="Rokhsar D.S."/>
        </authorList>
    </citation>
    <scope>NUCLEOTIDE SEQUENCE [LARGE SCALE GENOMIC DNA]</scope>
    <source>
        <strain evidence="3">UCam_UCB_Mr</strain>
        <tissue evidence="3">Fibroblast cell line</tissue>
    </source>
</reference>
<dbReference type="InterPro" id="IPR003349">
    <property type="entry name" value="JmjN"/>
</dbReference>
<dbReference type="Pfam" id="PF02375">
    <property type="entry name" value="JmjN"/>
    <property type="match status" value="1"/>
</dbReference>
<evidence type="ECO:0000313" key="4">
    <source>
        <dbReference type="Proteomes" id="UP000326062"/>
    </source>
</evidence>
<accession>A0A5N3XWG6</accession>
<dbReference type="SMART" id="SM00545">
    <property type="entry name" value="JmjN"/>
    <property type="match status" value="1"/>
</dbReference>
<keyword evidence="1" id="KW-0156">Chromatin regulator</keyword>
<dbReference type="Proteomes" id="UP000326062">
    <property type="component" value="Chromosome 5"/>
</dbReference>
<name>A0A5N3XWG6_MUNRE</name>
<dbReference type="PANTHER" id="PTHR10694:SF3">
    <property type="entry name" value="LYSINE-SPECIFIC DEMETHYLASE 5B"/>
    <property type="match status" value="1"/>
</dbReference>
<comment type="caution">
    <text evidence="3">The sequence shown here is derived from an EMBL/GenBank/DDBJ whole genome shotgun (WGS) entry which is preliminary data.</text>
</comment>
<dbReference type="GO" id="GO:0000785">
    <property type="term" value="C:chromatin"/>
    <property type="evidence" value="ECO:0007669"/>
    <property type="project" value="TreeGrafter"/>
</dbReference>
<dbReference type="GO" id="GO:0006355">
    <property type="term" value="P:regulation of DNA-templated transcription"/>
    <property type="evidence" value="ECO:0007669"/>
    <property type="project" value="TreeGrafter"/>
</dbReference>
<dbReference type="GO" id="GO:0005634">
    <property type="term" value="C:nucleus"/>
    <property type="evidence" value="ECO:0007669"/>
    <property type="project" value="TreeGrafter"/>
</dbReference>
<dbReference type="GO" id="GO:0034647">
    <property type="term" value="F:histone H3K4me/H3K4me2/H3K4me3 demethylase activity"/>
    <property type="evidence" value="ECO:0007669"/>
    <property type="project" value="TreeGrafter"/>
</dbReference>
<feature type="domain" description="JmjN" evidence="2">
    <location>
        <begin position="27"/>
        <end position="68"/>
    </location>
</feature>
<sequence length="103" mass="11566">MEAPGPRPVPALGGPGPLGEFLPPPECPVFEPSWEEFADPFAFIHKIRPIAEQTGICKVRPPPRRAGADWWPRSVVRALGTLNMERFLRDEDVSNGCFRNRFL</sequence>
<dbReference type="PROSITE" id="PS51183">
    <property type="entry name" value="JMJN"/>
    <property type="match status" value="1"/>
</dbReference>